<reference evidence="2 3" key="1">
    <citation type="submission" date="2019-02" db="EMBL/GenBank/DDBJ databases">
        <title>Genomic Encyclopedia of Archaeal and Bacterial Type Strains, Phase II (KMG-II): from individual species to whole genera.</title>
        <authorList>
            <person name="Goeker M."/>
        </authorList>
    </citation>
    <scope>NUCLEOTIDE SEQUENCE [LARGE SCALE GENOMIC DNA]</scope>
    <source>
        <strain evidence="2 3">DSM 18101</strain>
    </source>
</reference>
<dbReference type="RefSeq" id="WP_130421534.1">
    <property type="nucleotide sequence ID" value="NZ_SHKW01000001.1"/>
</dbReference>
<organism evidence="2 3">
    <name type="scientific">Edaphobacter modestus</name>
    <dbReference type="NCBI Taxonomy" id="388466"/>
    <lineage>
        <taxon>Bacteria</taxon>
        <taxon>Pseudomonadati</taxon>
        <taxon>Acidobacteriota</taxon>
        <taxon>Terriglobia</taxon>
        <taxon>Terriglobales</taxon>
        <taxon>Acidobacteriaceae</taxon>
        <taxon>Edaphobacter</taxon>
    </lineage>
</organism>
<dbReference type="InterPro" id="IPR021513">
    <property type="entry name" value="Phage_RSL1_Orf186"/>
</dbReference>
<comment type="caution">
    <text evidence="2">The sequence shown here is derived from an EMBL/GenBank/DDBJ whole genome shotgun (WGS) entry which is preliminary data.</text>
</comment>
<evidence type="ECO:0000313" key="2">
    <source>
        <dbReference type="EMBL" id="RZU43177.1"/>
    </source>
</evidence>
<dbReference type="Pfam" id="PF11373">
    <property type="entry name" value="DUF3175"/>
    <property type="match status" value="1"/>
</dbReference>
<accession>A0A4Q7YZ42</accession>
<proteinExistence type="predicted"/>
<feature type="region of interest" description="Disordered" evidence="1">
    <location>
        <begin position="1"/>
        <end position="27"/>
    </location>
</feature>
<name>A0A4Q7YZ42_9BACT</name>
<feature type="compositionally biased region" description="Basic residues" evidence="1">
    <location>
        <begin position="111"/>
        <end position="124"/>
    </location>
</feature>
<protein>
    <submittedName>
        <fullName evidence="2">Uncharacterized protein DUF3175</fullName>
    </submittedName>
</protein>
<dbReference type="EMBL" id="SHKW01000001">
    <property type="protein sequence ID" value="RZU43177.1"/>
    <property type="molecule type" value="Genomic_DNA"/>
</dbReference>
<gene>
    <name evidence="2" type="ORF">BDD14_4808</name>
</gene>
<keyword evidence="3" id="KW-1185">Reference proteome</keyword>
<dbReference type="OrthoDB" id="9807263at2"/>
<sequence>MATKKKWSAKVDTDSTHPDEGLFKKSPSTIAKALASKRISPKGPGSRRRMLTFYSNRAGKNLPAERKTALKKAKTILSGIIADQKEKPAAQKSSTQKAAAKKATREAVKKVTTRTKKKATKKAA</sequence>
<dbReference type="Proteomes" id="UP000292958">
    <property type="component" value="Unassembled WGS sequence"/>
</dbReference>
<dbReference type="AlphaFoldDB" id="A0A4Q7YZ42"/>
<evidence type="ECO:0000256" key="1">
    <source>
        <dbReference type="SAM" id="MobiDB-lite"/>
    </source>
</evidence>
<evidence type="ECO:0000313" key="3">
    <source>
        <dbReference type="Proteomes" id="UP000292958"/>
    </source>
</evidence>
<feature type="region of interest" description="Disordered" evidence="1">
    <location>
        <begin position="85"/>
        <end position="124"/>
    </location>
</feature>
<feature type="compositionally biased region" description="Basic and acidic residues" evidence="1">
    <location>
        <begin position="9"/>
        <end position="23"/>
    </location>
</feature>